<organism evidence="2 3">
    <name type="scientific">Candidatus Pseudomonas phytovorans</name>
    <dbReference type="NCBI Taxonomy" id="3121377"/>
    <lineage>
        <taxon>Bacteria</taxon>
        <taxon>Pseudomonadati</taxon>
        <taxon>Pseudomonadota</taxon>
        <taxon>Gammaproteobacteria</taxon>
        <taxon>Pseudomonadales</taxon>
        <taxon>Pseudomonadaceae</taxon>
        <taxon>Pseudomonas</taxon>
    </lineage>
</organism>
<keyword evidence="1" id="KW-0732">Signal</keyword>
<proteinExistence type="predicted"/>
<name>A0AAJ5WG03_9PSED</name>
<gene>
    <name evidence="2" type="ORF">P0Y58_23210</name>
</gene>
<evidence type="ECO:0008006" key="4">
    <source>
        <dbReference type="Google" id="ProtNLM"/>
    </source>
</evidence>
<dbReference type="EMBL" id="CP119325">
    <property type="protein sequence ID" value="WEK29768.1"/>
    <property type="molecule type" value="Genomic_DNA"/>
</dbReference>
<evidence type="ECO:0000256" key="1">
    <source>
        <dbReference type="SAM" id="SignalP"/>
    </source>
</evidence>
<dbReference type="PROSITE" id="PS51257">
    <property type="entry name" value="PROKAR_LIPOPROTEIN"/>
    <property type="match status" value="1"/>
</dbReference>
<accession>A0AAJ5WG03</accession>
<protein>
    <recommendedName>
        <fullName evidence="4">Lipoprotein</fullName>
    </recommendedName>
</protein>
<reference evidence="2" key="1">
    <citation type="submission" date="2023-03" db="EMBL/GenBank/DDBJ databases">
        <title>Andean soil-derived lignocellulolytic bacterial consortium as a source of novel taxa and putative plastic-active enzymes.</title>
        <authorList>
            <person name="Diaz-Garcia L."/>
            <person name="Chuvochina M."/>
            <person name="Feuerriegel G."/>
            <person name="Bunk B."/>
            <person name="Sproer C."/>
            <person name="Streit W.R."/>
            <person name="Rodriguez L.M."/>
            <person name="Overmann J."/>
            <person name="Jimenez D.J."/>
        </authorList>
    </citation>
    <scope>NUCLEOTIDE SEQUENCE</scope>
    <source>
        <strain evidence="2">MAG 876</strain>
    </source>
</reference>
<dbReference type="Proteomes" id="UP001216329">
    <property type="component" value="Chromosome"/>
</dbReference>
<feature type="chain" id="PRO_5042598496" description="Lipoprotein" evidence="1">
    <location>
        <begin position="24"/>
        <end position="128"/>
    </location>
</feature>
<evidence type="ECO:0000313" key="3">
    <source>
        <dbReference type="Proteomes" id="UP001216329"/>
    </source>
</evidence>
<dbReference type="AlphaFoldDB" id="A0AAJ5WG03"/>
<sequence length="128" mass="14563">MKKIALYSILALFLTACDAPNVAKVDLKEGKQITFNNVTTTKSYTATKDDQDRQLHFFETSTDLNTTYQDFTKNFETNGYKPNVRTQNESLIQVYYKKPNAALIVANFKQMQPKEGPASQAVISWQLN</sequence>
<feature type="signal peptide" evidence="1">
    <location>
        <begin position="1"/>
        <end position="23"/>
    </location>
</feature>
<evidence type="ECO:0000313" key="2">
    <source>
        <dbReference type="EMBL" id="WEK29768.1"/>
    </source>
</evidence>